<organism evidence="1 2">
    <name type="scientific">Haloactinopolyspora alba</name>
    <dbReference type="NCBI Taxonomy" id="648780"/>
    <lineage>
        <taxon>Bacteria</taxon>
        <taxon>Bacillati</taxon>
        <taxon>Actinomycetota</taxon>
        <taxon>Actinomycetes</taxon>
        <taxon>Jiangellales</taxon>
        <taxon>Jiangellaceae</taxon>
        <taxon>Haloactinopolyspora</taxon>
    </lineage>
</organism>
<name>A0A2P8E2G1_9ACTN</name>
<dbReference type="AlphaFoldDB" id="A0A2P8E2G1"/>
<protein>
    <submittedName>
        <fullName evidence="1">Ferric iron reductase FhuF-like transporter</fullName>
    </submittedName>
</protein>
<keyword evidence="2" id="KW-1185">Reference proteome</keyword>
<gene>
    <name evidence="1" type="ORF">CLV30_107133</name>
</gene>
<sequence length="303" mass="32134">MPLVTADLAALPRPGTDSTPAALVAVAHELGRVHDTFAFTPAAPDGDGWVALSAVTEAQVGAWLDRLTAAAGGHRTVAASYLVLRLTGSVATPLMAAYLLQGRGLPIDDEHAAVRLDGEQFDRLALPAGAVEVGPDDPVRDSRDVTGRPGPVPLDHDALAELIAVRLHTVLTPVIEAATRLARYSRANMWSAVADRLAGPAVLAANLGGLDPHECWRRTHGVVDRLAALGAPVRRRPRLLEIPWTGGTAVSTVKGTCCLKYLEQDLHPRDAAQRPQEFCGGCPYVGDDVRADRRRAALESPTH</sequence>
<dbReference type="RefSeq" id="WP_106537401.1">
    <property type="nucleotide sequence ID" value="NZ_PYGE01000007.1"/>
</dbReference>
<comment type="caution">
    <text evidence="1">The sequence shown here is derived from an EMBL/GenBank/DDBJ whole genome shotgun (WGS) entry which is preliminary data.</text>
</comment>
<dbReference type="Proteomes" id="UP000243528">
    <property type="component" value="Unassembled WGS sequence"/>
</dbReference>
<reference evidence="1 2" key="1">
    <citation type="submission" date="2018-03" db="EMBL/GenBank/DDBJ databases">
        <title>Genomic Encyclopedia of Archaeal and Bacterial Type Strains, Phase II (KMG-II): from individual species to whole genera.</title>
        <authorList>
            <person name="Goeker M."/>
        </authorList>
    </citation>
    <scope>NUCLEOTIDE SEQUENCE [LARGE SCALE GENOMIC DNA]</scope>
    <source>
        <strain evidence="1 2">DSM 45211</strain>
    </source>
</reference>
<dbReference type="EMBL" id="PYGE01000007">
    <property type="protein sequence ID" value="PSL03652.1"/>
    <property type="molecule type" value="Genomic_DNA"/>
</dbReference>
<dbReference type="OrthoDB" id="5179377at2"/>
<accession>A0A2P8E2G1</accession>
<evidence type="ECO:0000313" key="2">
    <source>
        <dbReference type="Proteomes" id="UP000243528"/>
    </source>
</evidence>
<proteinExistence type="predicted"/>
<evidence type="ECO:0000313" key="1">
    <source>
        <dbReference type="EMBL" id="PSL03652.1"/>
    </source>
</evidence>